<dbReference type="InterPro" id="IPR036388">
    <property type="entry name" value="WH-like_DNA-bd_sf"/>
</dbReference>
<evidence type="ECO:0000256" key="3">
    <source>
        <dbReference type="ARBA" id="ARBA00023242"/>
    </source>
</evidence>
<evidence type="ECO:0000256" key="1">
    <source>
        <dbReference type="ARBA" id="ARBA00004123"/>
    </source>
</evidence>
<name>A0ABD3MD63_9STRA</name>
<feature type="compositionally biased region" description="Polar residues" evidence="5">
    <location>
        <begin position="371"/>
        <end position="386"/>
    </location>
</feature>
<keyword evidence="8" id="KW-1185">Reference proteome</keyword>
<feature type="region of interest" description="Disordered" evidence="5">
    <location>
        <begin position="298"/>
        <end position="388"/>
    </location>
</feature>
<comment type="similarity">
    <text evidence="4">Belongs to the HSF family.</text>
</comment>
<keyword evidence="2" id="KW-0238">DNA-binding</keyword>
<dbReference type="InterPro" id="IPR000232">
    <property type="entry name" value="HSF_DNA-bd"/>
</dbReference>
<dbReference type="GO" id="GO:0005634">
    <property type="term" value="C:nucleus"/>
    <property type="evidence" value="ECO:0007669"/>
    <property type="project" value="UniProtKB-SubCell"/>
</dbReference>
<feature type="domain" description="HSF-type DNA-binding" evidence="6">
    <location>
        <begin position="123"/>
        <end position="248"/>
    </location>
</feature>
<evidence type="ECO:0000259" key="6">
    <source>
        <dbReference type="SMART" id="SM00415"/>
    </source>
</evidence>
<sequence length="524" mass="56154">MSGLFHLVEAATVLTQLGPSTLRPSTAYQVASSSSTSPPPSRTANLHVASISDDDETTLANACTTMAKLRENHLQALCAAAADAKVESNSTITSAPTSSTLTSLYPATVTQPQRDSGELSIPAREMFPMRLHALLADPTVRDIITWLPHGRSFVVLRPDVFATHVLPRYFAPEGSNSLNAKVPHAVAADGNLSTVMSQMKGVHKYPSFTRKLNRWGFRQISRGPDSGAFCHDLFQRDDPELCRGMVCQKSRKSKNSSRTSDDMLSVSSASTMGTANKSIASSEKRRYSSIVTVSTAGVTSNKSSLPLKKRKSGHHTITDSYMMNDIPSMISHRYQKMSSSSSMTESDLTSDNGSVGSNNITTNTNNQNSSFEPKSSNSGAPNSAQVAESLARETLAHHFQEQRRAFALASLLENSRLAMEAVGMNSNQASYQDVAPFAVVPIHSSQPASASYHLSQSQAGEQTQPPVIRTMTIPPSTECAPASIQKNVECSEAPTTSISMAEAAKLVLYKAYLQALTGSSSAAP</sequence>
<organism evidence="7 8">
    <name type="scientific">Discostella pseudostelligera</name>
    <dbReference type="NCBI Taxonomy" id="259834"/>
    <lineage>
        <taxon>Eukaryota</taxon>
        <taxon>Sar</taxon>
        <taxon>Stramenopiles</taxon>
        <taxon>Ochrophyta</taxon>
        <taxon>Bacillariophyta</taxon>
        <taxon>Coscinodiscophyceae</taxon>
        <taxon>Thalassiosirophycidae</taxon>
        <taxon>Stephanodiscales</taxon>
        <taxon>Stephanodiscaceae</taxon>
        <taxon>Discostella</taxon>
    </lineage>
</organism>
<feature type="compositionally biased region" description="Polar residues" evidence="5">
    <location>
        <begin position="265"/>
        <end position="281"/>
    </location>
</feature>
<dbReference type="Gene3D" id="1.10.10.10">
    <property type="entry name" value="Winged helix-like DNA-binding domain superfamily/Winged helix DNA-binding domain"/>
    <property type="match status" value="1"/>
</dbReference>
<keyword evidence="3" id="KW-0539">Nucleus</keyword>
<evidence type="ECO:0000256" key="5">
    <source>
        <dbReference type="SAM" id="MobiDB-lite"/>
    </source>
</evidence>
<feature type="compositionally biased region" description="Low complexity" evidence="5">
    <location>
        <begin position="337"/>
        <end position="370"/>
    </location>
</feature>
<evidence type="ECO:0000313" key="7">
    <source>
        <dbReference type="EMBL" id="KAL3762055.1"/>
    </source>
</evidence>
<dbReference type="Pfam" id="PF00447">
    <property type="entry name" value="HSF_DNA-bind"/>
    <property type="match status" value="2"/>
</dbReference>
<dbReference type="AlphaFoldDB" id="A0ABD3MD63"/>
<dbReference type="PANTHER" id="PTHR10015:SF206">
    <property type="entry name" value="HSF-TYPE DNA-BINDING DOMAIN-CONTAINING PROTEIN"/>
    <property type="match status" value="1"/>
</dbReference>
<dbReference type="InterPro" id="IPR036390">
    <property type="entry name" value="WH_DNA-bd_sf"/>
</dbReference>
<dbReference type="SMART" id="SM00415">
    <property type="entry name" value="HSF"/>
    <property type="match status" value="1"/>
</dbReference>
<comment type="subcellular location">
    <subcellularLocation>
        <location evidence="1">Nucleus</location>
    </subcellularLocation>
</comment>
<evidence type="ECO:0000256" key="4">
    <source>
        <dbReference type="RuleBase" id="RU004020"/>
    </source>
</evidence>
<evidence type="ECO:0000313" key="8">
    <source>
        <dbReference type="Proteomes" id="UP001530293"/>
    </source>
</evidence>
<dbReference type="GO" id="GO:0003677">
    <property type="term" value="F:DNA binding"/>
    <property type="evidence" value="ECO:0007669"/>
    <property type="project" value="UniProtKB-KW"/>
</dbReference>
<proteinExistence type="inferred from homology"/>
<gene>
    <name evidence="7" type="ORF">ACHAWU_002151</name>
</gene>
<evidence type="ECO:0000256" key="2">
    <source>
        <dbReference type="ARBA" id="ARBA00023125"/>
    </source>
</evidence>
<dbReference type="PANTHER" id="PTHR10015">
    <property type="entry name" value="HEAT SHOCK TRANSCRIPTION FACTOR"/>
    <property type="match status" value="1"/>
</dbReference>
<reference evidence="7 8" key="1">
    <citation type="submission" date="2024-10" db="EMBL/GenBank/DDBJ databases">
        <title>Updated reference genomes for cyclostephanoid diatoms.</title>
        <authorList>
            <person name="Roberts W.R."/>
            <person name="Alverson A.J."/>
        </authorList>
    </citation>
    <scope>NUCLEOTIDE SEQUENCE [LARGE SCALE GENOMIC DNA]</scope>
    <source>
        <strain evidence="7 8">AJA232-27</strain>
    </source>
</reference>
<comment type="caution">
    <text evidence="7">The sequence shown here is derived from an EMBL/GenBank/DDBJ whole genome shotgun (WGS) entry which is preliminary data.</text>
</comment>
<feature type="region of interest" description="Disordered" evidence="5">
    <location>
        <begin position="248"/>
        <end position="286"/>
    </location>
</feature>
<dbReference type="SUPFAM" id="SSF46785">
    <property type="entry name" value="Winged helix' DNA-binding domain"/>
    <property type="match status" value="1"/>
</dbReference>
<accession>A0ABD3MD63</accession>
<dbReference type="Proteomes" id="UP001530293">
    <property type="component" value="Unassembled WGS sequence"/>
</dbReference>
<dbReference type="EMBL" id="JALLBG020000143">
    <property type="protein sequence ID" value="KAL3762055.1"/>
    <property type="molecule type" value="Genomic_DNA"/>
</dbReference>
<protein>
    <recommendedName>
        <fullName evidence="6">HSF-type DNA-binding domain-containing protein</fullName>
    </recommendedName>
</protein>